<keyword evidence="7" id="KW-1185">Reference proteome</keyword>
<keyword evidence="4" id="KW-0472">Membrane</keyword>
<protein>
    <submittedName>
        <fullName evidence="6">Anti-sigma U factor RsuA</fullName>
    </submittedName>
</protein>
<dbReference type="RefSeq" id="WP_344885855.1">
    <property type="nucleotide sequence ID" value="NZ_BAAAZP010000106.1"/>
</dbReference>
<keyword evidence="1" id="KW-0805">Transcription regulation</keyword>
<evidence type="ECO:0000256" key="4">
    <source>
        <dbReference type="SAM" id="Phobius"/>
    </source>
</evidence>
<evidence type="ECO:0000313" key="6">
    <source>
        <dbReference type="EMBL" id="GAA3687503.1"/>
    </source>
</evidence>
<evidence type="ECO:0000256" key="2">
    <source>
        <dbReference type="ARBA" id="ARBA00023163"/>
    </source>
</evidence>
<sequence length="271" mass="28939">MTSRVEHTDVGAYALGLLDEDDRLAFDTHLLGCASCRHELSELAGVADVLHEISSVANLGLLYDDRSNDRSDDRSDVRSENRTDDRFDDRFDDREDDVVDLLRRKRAADRRTRRGTFVIGVAAAVTLVAGGLAIGTQLATGEQPQVAQGHGGHMGGHPGPAEQFYAEGRPIEGKGVDGVTGGLVVESKGWGTHAALRLAGVKGPLECELVSVAKSGERRVMTGWSVPPAGYGVPGSPDPLYMHGGSATKLTDVDHFEVVTSEGRKLLTITL</sequence>
<accession>A0ABP7CCR2</accession>
<dbReference type="InterPro" id="IPR041916">
    <property type="entry name" value="Anti_sigma_zinc_sf"/>
</dbReference>
<gene>
    <name evidence="6" type="primary">rsuA_1</name>
    <name evidence="6" type="ORF">GCM10022224_060770</name>
</gene>
<dbReference type="InterPro" id="IPR027383">
    <property type="entry name" value="Znf_put"/>
</dbReference>
<keyword evidence="4" id="KW-1133">Transmembrane helix</keyword>
<proteinExistence type="predicted"/>
<comment type="caution">
    <text evidence="6">The sequence shown here is derived from an EMBL/GenBank/DDBJ whole genome shotgun (WGS) entry which is preliminary data.</text>
</comment>
<keyword evidence="2" id="KW-0804">Transcription</keyword>
<dbReference type="Gene3D" id="1.10.10.1320">
    <property type="entry name" value="Anti-sigma factor, zinc-finger domain"/>
    <property type="match status" value="1"/>
</dbReference>
<feature type="region of interest" description="Disordered" evidence="3">
    <location>
        <begin position="68"/>
        <end position="90"/>
    </location>
</feature>
<feature type="domain" description="Putative zinc-finger" evidence="5">
    <location>
        <begin position="10"/>
        <end position="37"/>
    </location>
</feature>
<reference evidence="7" key="1">
    <citation type="journal article" date="2019" name="Int. J. Syst. Evol. Microbiol.">
        <title>The Global Catalogue of Microorganisms (GCM) 10K type strain sequencing project: providing services to taxonomists for standard genome sequencing and annotation.</title>
        <authorList>
            <consortium name="The Broad Institute Genomics Platform"/>
            <consortium name="The Broad Institute Genome Sequencing Center for Infectious Disease"/>
            <person name="Wu L."/>
            <person name="Ma J."/>
        </authorList>
    </citation>
    <scope>NUCLEOTIDE SEQUENCE [LARGE SCALE GENOMIC DNA]</scope>
    <source>
        <strain evidence="7">JCM 16904</strain>
    </source>
</reference>
<organism evidence="6 7">
    <name type="scientific">Nonomuraea antimicrobica</name>
    <dbReference type="NCBI Taxonomy" id="561173"/>
    <lineage>
        <taxon>Bacteria</taxon>
        <taxon>Bacillati</taxon>
        <taxon>Actinomycetota</taxon>
        <taxon>Actinomycetes</taxon>
        <taxon>Streptosporangiales</taxon>
        <taxon>Streptosporangiaceae</taxon>
        <taxon>Nonomuraea</taxon>
    </lineage>
</organism>
<dbReference type="Pfam" id="PF13490">
    <property type="entry name" value="zf-HC2"/>
    <property type="match status" value="1"/>
</dbReference>
<evidence type="ECO:0000313" key="7">
    <source>
        <dbReference type="Proteomes" id="UP001500902"/>
    </source>
</evidence>
<feature type="transmembrane region" description="Helical" evidence="4">
    <location>
        <begin position="115"/>
        <end position="135"/>
    </location>
</feature>
<evidence type="ECO:0000256" key="3">
    <source>
        <dbReference type="SAM" id="MobiDB-lite"/>
    </source>
</evidence>
<evidence type="ECO:0000259" key="5">
    <source>
        <dbReference type="Pfam" id="PF13490"/>
    </source>
</evidence>
<dbReference type="Proteomes" id="UP001500902">
    <property type="component" value="Unassembled WGS sequence"/>
</dbReference>
<name>A0ABP7CCR2_9ACTN</name>
<keyword evidence="4" id="KW-0812">Transmembrane</keyword>
<evidence type="ECO:0000256" key="1">
    <source>
        <dbReference type="ARBA" id="ARBA00023015"/>
    </source>
</evidence>
<dbReference type="EMBL" id="BAAAZP010000106">
    <property type="protein sequence ID" value="GAA3687503.1"/>
    <property type="molecule type" value="Genomic_DNA"/>
</dbReference>